<keyword evidence="3" id="KW-1185">Reference proteome</keyword>
<dbReference type="Proteomes" id="UP001317259">
    <property type="component" value="Unassembled WGS sequence"/>
</dbReference>
<sequence>MFASSPRGRVPAWRLLGAVALLGALSADCGAGVAPPPAAASPGEWVEEEVSFQAAGMTVYGTYRRPARPPAGRGLPAVLLVAGSGPTDRDGNTPLVQGRLDSLKAVAGWLSEDGVASLRYDKLDSGRTGAGRYGGPGAEAIGLAPFEQQAAAALGHLAARPGVDRARLGVIGHSEGALFALLLAAGRIAGAAPVHAAGLLEPLADRYLDVIGRQFDAQVAAGLKGGTVSEGKAAELRRAYAEAVRSLRASGTLPPEVPRELAAVFNPGTARFLAEADRHDPARLAAALKPGTPVLVSCSDADIQVSCADVTRLTAGLAEARAATRLVRLSGVSHVLKEDPSRTPDGYGRPLPFSAELRRALHRFTATALPPR</sequence>
<dbReference type="RefSeq" id="WP_242381635.1">
    <property type="nucleotide sequence ID" value="NZ_JAKRKC020000002.1"/>
</dbReference>
<dbReference type="PANTHER" id="PTHR43265:SF1">
    <property type="entry name" value="ESTERASE ESTD"/>
    <property type="match status" value="1"/>
</dbReference>
<proteinExistence type="predicted"/>
<evidence type="ECO:0000256" key="1">
    <source>
        <dbReference type="SAM" id="SignalP"/>
    </source>
</evidence>
<evidence type="ECO:0000313" key="2">
    <source>
        <dbReference type="EMBL" id="MCK2218655.1"/>
    </source>
</evidence>
<dbReference type="GO" id="GO:0016787">
    <property type="term" value="F:hydrolase activity"/>
    <property type="evidence" value="ECO:0007669"/>
    <property type="project" value="UniProtKB-KW"/>
</dbReference>
<dbReference type="Gene3D" id="3.40.50.1820">
    <property type="entry name" value="alpha/beta hydrolase"/>
    <property type="match status" value="1"/>
</dbReference>
<feature type="chain" id="PRO_5047214376" evidence="1">
    <location>
        <begin position="32"/>
        <end position="372"/>
    </location>
</feature>
<accession>A0ABT0G394</accession>
<dbReference type="SUPFAM" id="SSF53474">
    <property type="entry name" value="alpha/beta-Hydrolases"/>
    <property type="match status" value="1"/>
</dbReference>
<organism evidence="2 3">
    <name type="scientific">Actinomadura luzonensis</name>
    <dbReference type="NCBI Taxonomy" id="2805427"/>
    <lineage>
        <taxon>Bacteria</taxon>
        <taxon>Bacillati</taxon>
        <taxon>Actinomycetota</taxon>
        <taxon>Actinomycetes</taxon>
        <taxon>Streptosporangiales</taxon>
        <taxon>Thermomonosporaceae</taxon>
        <taxon>Actinomadura</taxon>
    </lineage>
</organism>
<reference evidence="2 3" key="1">
    <citation type="submission" date="2022-04" db="EMBL/GenBank/DDBJ databases">
        <title>Genome draft of Actinomadura sp. ATCC 31491.</title>
        <authorList>
            <person name="Shi X."/>
            <person name="Du Y."/>
        </authorList>
    </citation>
    <scope>NUCLEOTIDE SEQUENCE [LARGE SCALE GENOMIC DNA]</scope>
    <source>
        <strain evidence="2 3">ATCC 31491</strain>
    </source>
</reference>
<dbReference type="InterPro" id="IPR029058">
    <property type="entry name" value="AB_hydrolase_fold"/>
</dbReference>
<feature type="signal peptide" evidence="1">
    <location>
        <begin position="1"/>
        <end position="31"/>
    </location>
</feature>
<gene>
    <name evidence="2" type="ORF">MF672_033390</name>
</gene>
<keyword evidence="1" id="KW-0732">Signal</keyword>
<dbReference type="EMBL" id="JAKRKC020000002">
    <property type="protein sequence ID" value="MCK2218655.1"/>
    <property type="molecule type" value="Genomic_DNA"/>
</dbReference>
<dbReference type="InterPro" id="IPR053145">
    <property type="entry name" value="AB_hydrolase_Est10"/>
</dbReference>
<keyword evidence="2" id="KW-0378">Hydrolase</keyword>
<name>A0ABT0G394_9ACTN</name>
<dbReference type="PANTHER" id="PTHR43265">
    <property type="entry name" value="ESTERASE ESTD"/>
    <property type="match status" value="1"/>
</dbReference>
<comment type="caution">
    <text evidence="2">The sequence shown here is derived from an EMBL/GenBank/DDBJ whole genome shotgun (WGS) entry which is preliminary data.</text>
</comment>
<evidence type="ECO:0000313" key="3">
    <source>
        <dbReference type="Proteomes" id="UP001317259"/>
    </source>
</evidence>
<protein>
    <submittedName>
        <fullName evidence="2">Alpha/beta hydrolase</fullName>
    </submittedName>
</protein>